<proteinExistence type="predicted"/>
<evidence type="ECO:0000313" key="1">
    <source>
        <dbReference type="EnsemblMetazoa" id="SMAR015757-PA"/>
    </source>
</evidence>
<name>T1JPI0_STRMM</name>
<organism evidence="1 2">
    <name type="scientific">Strigamia maritima</name>
    <name type="common">European centipede</name>
    <name type="synonym">Geophilus maritimus</name>
    <dbReference type="NCBI Taxonomy" id="126957"/>
    <lineage>
        <taxon>Eukaryota</taxon>
        <taxon>Metazoa</taxon>
        <taxon>Ecdysozoa</taxon>
        <taxon>Arthropoda</taxon>
        <taxon>Myriapoda</taxon>
        <taxon>Chilopoda</taxon>
        <taxon>Pleurostigmophora</taxon>
        <taxon>Geophilomorpha</taxon>
        <taxon>Linotaeniidae</taxon>
        <taxon>Strigamia</taxon>
    </lineage>
</organism>
<reference evidence="1" key="2">
    <citation type="submission" date="2015-02" db="UniProtKB">
        <authorList>
            <consortium name="EnsemblMetazoa"/>
        </authorList>
    </citation>
    <scope>IDENTIFICATION</scope>
</reference>
<dbReference type="EnsemblMetazoa" id="SMAR015757-RA">
    <property type="protein sequence ID" value="SMAR015757-PA"/>
    <property type="gene ID" value="SMAR015757"/>
</dbReference>
<evidence type="ECO:0000313" key="2">
    <source>
        <dbReference type="Proteomes" id="UP000014500"/>
    </source>
</evidence>
<dbReference type="Proteomes" id="UP000014500">
    <property type="component" value="Unassembled WGS sequence"/>
</dbReference>
<protein>
    <submittedName>
        <fullName evidence="1">Uncharacterized protein</fullName>
    </submittedName>
</protein>
<accession>T1JPI0</accession>
<keyword evidence="2" id="KW-1185">Reference proteome</keyword>
<reference evidence="2" key="1">
    <citation type="submission" date="2011-05" db="EMBL/GenBank/DDBJ databases">
        <authorList>
            <person name="Richards S.R."/>
            <person name="Qu J."/>
            <person name="Jiang H."/>
            <person name="Jhangiani S.N."/>
            <person name="Agravi P."/>
            <person name="Goodspeed R."/>
            <person name="Gross S."/>
            <person name="Mandapat C."/>
            <person name="Jackson L."/>
            <person name="Mathew T."/>
            <person name="Pu L."/>
            <person name="Thornton R."/>
            <person name="Saada N."/>
            <person name="Wilczek-Boney K.B."/>
            <person name="Lee S."/>
            <person name="Kovar C."/>
            <person name="Wu Y."/>
            <person name="Scherer S.E."/>
            <person name="Worley K.C."/>
            <person name="Muzny D.M."/>
            <person name="Gibbs R."/>
        </authorList>
    </citation>
    <scope>NUCLEOTIDE SEQUENCE</scope>
    <source>
        <strain evidence="2">Brora</strain>
    </source>
</reference>
<dbReference type="HOGENOM" id="CLU_2625115_0_0_1"/>
<sequence length="78" mass="9233">MSNFQTYLTSSSCELVPRLLSFLRERRAKYPSGKSSQLFCYDFRRDNIAQFSFAITRNHYSFLVFMPPLSTGRIFELF</sequence>
<dbReference type="EMBL" id="JH431198">
    <property type="status" value="NOT_ANNOTATED_CDS"/>
    <property type="molecule type" value="Genomic_DNA"/>
</dbReference>
<dbReference type="AlphaFoldDB" id="T1JPI0"/>